<dbReference type="WBParaSite" id="PS1159_v2.g14777.t1">
    <property type="protein sequence ID" value="PS1159_v2.g14777.t1"/>
    <property type="gene ID" value="PS1159_v2.g14777"/>
</dbReference>
<reference evidence="2" key="1">
    <citation type="submission" date="2022-11" db="UniProtKB">
        <authorList>
            <consortium name="WormBaseParasite"/>
        </authorList>
    </citation>
    <scope>IDENTIFICATION</scope>
</reference>
<accession>A0AC35FAA4</accession>
<dbReference type="Proteomes" id="UP000887580">
    <property type="component" value="Unplaced"/>
</dbReference>
<proteinExistence type="predicted"/>
<evidence type="ECO:0000313" key="1">
    <source>
        <dbReference type="Proteomes" id="UP000887580"/>
    </source>
</evidence>
<name>A0AC35FAA4_9BILA</name>
<organism evidence="1 2">
    <name type="scientific">Panagrolaimus sp. PS1159</name>
    <dbReference type="NCBI Taxonomy" id="55785"/>
    <lineage>
        <taxon>Eukaryota</taxon>
        <taxon>Metazoa</taxon>
        <taxon>Ecdysozoa</taxon>
        <taxon>Nematoda</taxon>
        <taxon>Chromadorea</taxon>
        <taxon>Rhabditida</taxon>
        <taxon>Tylenchina</taxon>
        <taxon>Panagrolaimomorpha</taxon>
        <taxon>Panagrolaimoidea</taxon>
        <taxon>Panagrolaimidae</taxon>
        <taxon>Panagrolaimus</taxon>
    </lineage>
</organism>
<sequence>MLSGRPAPVGSTRDIMDMRNIIENQQTEIQRLNEIIQSQQENYLFLFESNQKIWAVLNNLEKEILSKKVNFEEQQKEKINKSNENNSNSRKKNNDEKERFIQASKIEIQKEQTLSQIHLILNTNPEYAKKFEKIAKNIQTKKHQESEESESKIEKSELATKKHQESDESESKFEKSELAVEKKKKEKRRPSKNHRNQNRHKNYEIVETQTITVERKTKKFEKNNHLSSTINDTLEKYEIPLSSNIQDRKKHRHQNRRCQSPIFSPTICEVTSSESENDSGSEYSNSQLSSDRNYQRQKRRNINDSVSDVTNMPDNFDDDFSSDSKSQQPQCRHHRVGDRKIRH</sequence>
<protein>
    <submittedName>
        <fullName evidence="2">Shugoshin C-terminal domain-containing protein</fullName>
    </submittedName>
</protein>
<evidence type="ECO:0000313" key="2">
    <source>
        <dbReference type="WBParaSite" id="PS1159_v2.g14777.t1"/>
    </source>
</evidence>